<feature type="compositionally biased region" description="Polar residues" evidence="1">
    <location>
        <begin position="419"/>
        <end position="429"/>
    </location>
</feature>
<feature type="region of interest" description="Disordered" evidence="1">
    <location>
        <begin position="310"/>
        <end position="329"/>
    </location>
</feature>
<sequence length="953" mass="109874">MSKDNLLDDEDDDFFNDPDFLAEIDQLETQFTSTQNQTNNPSQPTVQQQQQQPHQPNQHLHHQHQHQHQQRETETEGETHPKKRLKSDHRFNQQQDDYQDQSVDYDGPGMFVDQEGNYRFLNNASDRYLSLTKPTLIDQKQHQPIRQQISNNDESLRTSKTTNATKNKTEIRPGLHSYKNQISSSNQRKNHIAQVSNLQQIQPDSGKTSYQNAHQSANHVCENQRPSSTKSPPIPRYSKQSEHQPTQNRKDDYNPQFSDEFKKMQVELERVTEALKQVTGEKNRFKGEVSIVRSSLDSFKTKTYKQINELRQSEEHNRSRADEAEKELKRIRNEKDVNEIFEGLQQSAKRPNSSFRKIPNNSSNRKLVNSSQFSPASKKIQPQLLRFEANSSNLRQNQNEASTIFSDLHKSNNYKKLENQSSSSNFERPQSTHRSKAVTRSKDQLIRTPSKTSYPDQVELLDQPDFSSPIGPPVVIDHLTSQNSNRGIVENNNRTSCSLEKPQSCKDIKVSHQLMIDLFQTFMMELNEEDSDLMLKVSIQKILNVEFEDSERRSEYDGLIQDLFNCFSKSLMIKEGEDGVFFRDDDEEEEEEEEEEAEEKRSIGFIRELGSVIVQFINLFYFKEQKENSRSKKAVNIVPTIVELIDRFANFDDNHNINSSNYGKGKGKSRGGDHQFPNLHRQDFEVKEDGDAHLVEDKEESLKRKDHRGLLVQNVLDLVETLTWDPAEVCYSTREASNIESGFPMLERLLGLLDNFEEHQIRIKVLRILMNLSVDNSNNNSVSQRDERGDLRRRTGDSGAYLLTKRTGNSLIQRKIGESKLITTSLIRVISKNCSILWNGDGGYLHLSRIPLCIDEIELAIEMIYRLIFELDQGPEEGQSEVEGMNRRIFNRSSGGNDLMDRLQESSRISPGIHHEFVVCLSKLTFSELPLVGSARVGKEQLISNKSAKIKKN</sequence>
<feature type="compositionally biased region" description="Basic and acidic residues" evidence="1">
    <location>
        <begin position="311"/>
        <end position="329"/>
    </location>
</feature>
<feature type="compositionally biased region" description="Polar residues" evidence="1">
    <location>
        <begin position="142"/>
        <end position="153"/>
    </location>
</feature>
<feature type="compositionally biased region" description="Low complexity" evidence="1">
    <location>
        <begin position="29"/>
        <end position="58"/>
    </location>
</feature>
<keyword evidence="3" id="KW-1185">Reference proteome</keyword>
<dbReference type="EMBL" id="CALTRL010000043">
    <property type="protein sequence ID" value="CAH7666109.1"/>
    <property type="molecule type" value="Genomic_DNA"/>
</dbReference>
<feature type="compositionally biased region" description="Acidic residues" evidence="1">
    <location>
        <begin position="584"/>
        <end position="597"/>
    </location>
</feature>
<dbReference type="Proteomes" id="UP001153365">
    <property type="component" value="Unassembled WGS sequence"/>
</dbReference>
<evidence type="ECO:0000313" key="3">
    <source>
        <dbReference type="Proteomes" id="UP001153365"/>
    </source>
</evidence>
<proteinExistence type="predicted"/>
<gene>
    <name evidence="2" type="ORF">PPACK8108_LOCUS430</name>
</gene>
<feature type="compositionally biased region" description="Polar residues" evidence="1">
    <location>
        <begin position="344"/>
        <end position="375"/>
    </location>
</feature>
<feature type="region of interest" description="Disordered" evidence="1">
    <location>
        <begin position="659"/>
        <end position="682"/>
    </location>
</feature>
<evidence type="ECO:0000256" key="1">
    <source>
        <dbReference type="SAM" id="MobiDB-lite"/>
    </source>
</evidence>
<feature type="compositionally biased region" description="Low complexity" evidence="1">
    <location>
        <begin position="93"/>
        <end position="106"/>
    </location>
</feature>
<accession>A0AAV0AFA5</accession>
<feature type="region of interest" description="Disordered" evidence="1">
    <location>
        <begin position="139"/>
        <end position="256"/>
    </location>
</feature>
<feature type="compositionally biased region" description="Basic and acidic residues" evidence="1">
    <location>
        <begin position="69"/>
        <end position="80"/>
    </location>
</feature>
<comment type="caution">
    <text evidence="2">The sequence shown here is derived from an EMBL/GenBank/DDBJ whole genome shotgun (WGS) entry which is preliminary data.</text>
</comment>
<feature type="compositionally biased region" description="Basic residues" evidence="1">
    <location>
        <begin position="59"/>
        <end position="68"/>
    </location>
</feature>
<feature type="region of interest" description="Disordered" evidence="1">
    <location>
        <begin position="417"/>
        <end position="453"/>
    </location>
</feature>
<evidence type="ECO:0000313" key="2">
    <source>
        <dbReference type="EMBL" id="CAH7666109.1"/>
    </source>
</evidence>
<feature type="region of interest" description="Disordered" evidence="1">
    <location>
        <begin position="1"/>
        <end position="110"/>
    </location>
</feature>
<reference evidence="2" key="1">
    <citation type="submission" date="2022-06" db="EMBL/GenBank/DDBJ databases">
        <authorList>
            <consortium name="SYNGENTA / RWTH Aachen University"/>
        </authorList>
    </citation>
    <scope>NUCLEOTIDE SEQUENCE</scope>
</reference>
<protein>
    <submittedName>
        <fullName evidence="2">Expressed protein</fullName>
    </submittedName>
</protein>
<feature type="region of interest" description="Disordered" evidence="1">
    <location>
        <begin position="344"/>
        <end position="379"/>
    </location>
</feature>
<feature type="compositionally biased region" description="Acidic residues" evidence="1">
    <location>
        <begin position="7"/>
        <end position="26"/>
    </location>
</feature>
<name>A0AAV0AFA5_PHAPC</name>
<feature type="region of interest" description="Disordered" evidence="1">
    <location>
        <begin position="582"/>
        <end position="601"/>
    </location>
</feature>
<organism evidence="2 3">
    <name type="scientific">Phakopsora pachyrhizi</name>
    <name type="common">Asian soybean rust disease fungus</name>
    <dbReference type="NCBI Taxonomy" id="170000"/>
    <lineage>
        <taxon>Eukaryota</taxon>
        <taxon>Fungi</taxon>
        <taxon>Dikarya</taxon>
        <taxon>Basidiomycota</taxon>
        <taxon>Pucciniomycotina</taxon>
        <taxon>Pucciniomycetes</taxon>
        <taxon>Pucciniales</taxon>
        <taxon>Phakopsoraceae</taxon>
        <taxon>Phakopsora</taxon>
    </lineage>
</organism>
<feature type="compositionally biased region" description="Polar residues" evidence="1">
    <location>
        <begin position="178"/>
        <end position="218"/>
    </location>
</feature>
<dbReference type="AlphaFoldDB" id="A0AAV0AFA5"/>